<evidence type="ECO:0000256" key="3">
    <source>
        <dbReference type="ARBA" id="ARBA00022525"/>
    </source>
</evidence>
<evidence type="ECO:0000256" key="6">
    <source>
        <dbReference type="ARBA" id="ARBA00023001"/>
    </source>
</evidence>
<evidence type="ECO:0000256" key="13">
    <source>
        <dbReference type="ARBA" id="ARBA00044502"/>
    </source>
</evidence>
<evidence type="ECO:0000313" key="19">
    <source>
        <dbReference type="EMBL" id="TFL02077.1"/>
    </source>
</evidence>
<dbReference type="PANTHER" id="PTHR33353:SF10">
    <property type="entry name" value="ENDO-BETA-1,4-GLUCANASE D"/>
    <property type="match status" value="1"/>
</dbReference>
<evidence type="ECO:0000256" key="8">
    <source>
        <dbReference type="ARBA" id="ARBA00023008"/>
    </source>
</evidence>
<dbReference type="GO" id="GO:0030245">
    <property type="term" value="P:cellulose catabolic process"/>
    <property type="evidence" value="ECO:0007669"/>
    <property type="project" value="UniProtKB-KW"/>
</dbReference>
<feature type="compositionally biased region" description="Gly residues" evidence="16">
    <location>
        <begin position="299"/>
        <end position="319"/>
    </location>
</feature>
<dbReference type="Gene3D" id="2.70.50.70">
    <property type="match status" value="1"/>
</dbReference>
<dbReference type="InterPro" id="IPR049892">
    <property type="entry name" value="AA9"/>
</dbReference>
<evidence type="ECO:0000313" key="20">
    <source>
        <dbReference type="Proteomes" id="UP000305067"/>
    </source>
</evidence>
<dbReference type="Proteomes" id="UP000305067">
    <property type="component" value="Unassembled WGS sequence"/>
</dbReference>
<keyword evidence="20" id="KW-1185">Reference proteome</keyword>
<evidence type="ECO:0000256" key="15">
    <source>
        <dbReference type="ARBA" id="ARBA00047174"/>
    </source>
</evidence>
<evidence type="ECO:0000256" key="17">
    <source>
        <dbReference type="SAM" id="SignalP"/>
    </source>
</evidence>
<comment type="subcellular location">
    <subcellularLocation>
        <location evidence="2">Secreted</location>
    </subcellularLocation>
</comment>
<keyword evidence="5 17" id="KW-0732">Signal</keyword>
<dbReference type="EMBL" id="ML178823">
    <property type="protein sequence ID" value="TFL02077.1"/>
    <property type="molecule type" value="Genomic_DNA"/>
</dbReference>
<dbReference type="Pfam" id="PF03443">
    <property type="entry name" value="AA9"/>
    <property type="match status" value="1"/>
</dbReference>
<feature type="region of interest" description="Disordered" evidence="16">
    <location>
        <begin position="295"/>
        <end position="329"/>
    </location>
</feature>
<dbReference type="PANTHER" id="PTHR33353">
    <property type="entry name" value="PUTATIVE (AFU_ORTHOLOGUE AFUA_1G12560)-RELATED"/>
    <property type="match status" value="1"/>
</dbReference>
<keyword evidence="12" id="KW-0624">Polysaccharide degradation</keyword>
<keyword evidence="11" id="KW-0119">Carbohydrate metabolism</keyword>
<feature type="domain" description="Auxiliary Activity family 9 catalytic" evidence="18">
    <location>
        <begin position="24"/>
        <end position="280"/>
    </location>
</feature>
<evidence type="ECO:0000256" key="14">
    <source>
        <dbReference type="ARBA" id="ARBA00045077"/>
    </source>
</evidence>
<keyword evidence="6" id="KW-0136">Cellulose degradation</keyword>
<dbReference type="OrthoDB" id="4849160at2759"/>
<feature type="signal peptide" evidence="17">
    <location>
        <begin position="1"/>
        <end position="23"/>
    </location>
</feature>
<sequence length="360" mass="38113">MAPTTKVHLLALLSAISAPLALAHGQVKYVVANGVKNEAGNIYYDGDAKNKNTATRIQYQASWPAYNVPADFRDNNKMACETAGGAPKTVKIDAGSTLQIYWQGATGELLHKGGIGIATSYNPWVHAMGPIMDYMTDCNGDCKNFNAANAGWTKVANAGIDMNQHIMSGLSSAMASKPENYWPRNGNGLWAIAKLVQQGSRWDVKIPKNLKNGHYIVRNEIAAVHSVLGSDPRSGAQMYVACVQVEVVNGGSASLPGGTQAGQLYSPTGDFAKYNVYSDNVSNFQNFKVPGPAVWDGGSSSGGGGGGGETPSTGGGGTTPGKTCKKKRSLDAWQEELELVKRGRKSHAHTAKSRLTALDH</sequence>
<accession>A0A5C3QKN1</accession>
<keyword evidence="9" id="KW-0503">Monooxygenase</keyword>
<evidence type="ECO:0000256" key="9">
    <source>
        <dbReference type="ARBA" id="ARBA00023033"/>
    </source>
</evidence>
<organism evidence="19 20">
    <name type="scientific">Pterulicium gracile</name>
    <dbReference type="NCBI Taxonomy" id="1884261"/>
    <lineage>
        <taxon>Eukaryota</taxon>
        <taxon>Fungi</taxon>
        <taxon>Dikarya</taxon>
        <taxon>Basidiomycota</taxon>
        <taxon>Agaricomycotina</taxon>
        <taxon>Agaricomycetes</taxon>
        <taxon>Agaricomycetidae</taxon>
        <taxon>Agaricales</taxon>
        <taxon>Pleurotineae</taxon>
        <taxon>Pterulaceae</taxon>
        <taxon>Pterulicium</taxon>
    </lineage>
</organism>
<evidence type="ECO:0000256" key="4">
    <source>
        <dbReference type="ARBA" id="ARBA00022723"/>
    </source>
</evidence>
<keyword evidence="7" id="KW-0560">Oxidoreductase</keyword>
<reference evidence="19 20" key="1">
    <citation type="journal article" date="2019" name="Nat. Ecol. Evol.">
        <title>Megaphylogeny resolves global patterns of mushroom evolution.</title>
        <authorList>
            <person name="Varga T."/>
            <person name="Krizsan K."/>
            <person name="Foldi C."/>
            <person name="Dima B."/>
            <person name="Sanchez-Garcia M."/>
            <person name="Sanchez-Ramirez S."/>
            <person name="Szollosi G.J."/>
            <person name="Szarkandi J.G."/>
            <person name="Papp V."/>
            <person name="Albert L."/>
            <person name="Andreopoulos W."/>
            <person name="Angelini C."/>
            <person name="Antonin V."/>
            <person name="Barry K.W."/>
            <person name="Bougher N.L."/>
            <person name="Buchanan P."/>
            <person name="Buyck B."/>
            <person name="Bense V."/>
            <person name="Catcheside P."/>
            <person name="Chovatia M."/>
            <person name="Cooper J."/>
            <person name="Damon W."/>
            <person name="Desjardin D."/>
            <person name="Finy P."/>
            <person name="Geml J."/>
            <person name="Haridas S."/>
            <person name="Hughes K."/>
            <person name="Justo A."/>
            <person name="Karasinski D."/>
            <person name="Kautmanova I."/>
            <person name="Kiss B."/>
            <person name="Kocsube S."/>
            <person name="Kotiranta H."/>
            <person name="LaButti K.M."/>
            <person name="Lechner B.E."/>
            <person name="Liimatainen K."/>
            <person name="Lipzen A."/>
            <person name="Lukacs Z."/>
            <person name="Mihaltcheva S."/>
            <person name="Morgado L.N."/>
            <person name="Niskanen T."/>
            <person name="Noordeloos M.E."/>
            <person name="Ohm R.A."/>
            <person name="Ortiz-Santana B."/>
            <person name="Ovrebo C."/>
            <person name="Racz N."/>
            <person name="Riley R."/>
            <person name="Savchenko A."/>
            <person name="Shiryaev A."/>
            <person name="Soop K."/>
            <person name="Spirin V."/>
            <person name="Szebenyi C."/>
            <person name="Tomsovsky M."/>
            <person name="Tulloss R.E."/>
            <person name="Uehling J."/>
            <person name="Grigoriev I.V."/>
            <person name="Vagvolgyi C."/>
            <person name="Papp T."/>
            <person name="Martin F.M."/>
            <person name="Miettinen O."/>
            <person name="Hibbett D.S."/>
            <person name="Nagy L.G."/>
        </authorList>
    </citation>
    <scope>NUCLEOTIDE SEQUENCE [LARGE SCALE GENOMIC DNA]</scope>
    <source>
        <strain evidence="19 20">CBS 309.79</strain>
    </source>
</reference>
<feature type="compositionally biased region" description="Basic residues" evidence="16">
    <location>
        <begin position="342"/>
        <end position="352"/>
    </location>
</feature>
<dbReference type="GO" id="GO:0046872">
    <property type="term" value="F:metal ion binding"/>
    <property type="evidence" value="ECO:0007669"/>
    <property type="project" value="UniProtKB-KW"/>
</dbReference>
<protein>
    <recommendedName>
        <fullName evidence="15">lytic cellulose monooxygenase (C4-dehydrogenating)</fullName>
        <ecNumber evidence="15">1.14.99.56</ecNumber>
    </recommendedName>
</protein>
<keyword evidence="19" id="KW-0378">Hydrolase</keyword>
<dbReference type="GO" id="GO:0005576">
    <property type="term" value="C:extracellular region"/>
    <property type="evidence" value="ECO:0007669"/>
    <property type="project" value="UniProtKB-SubCell"/>
</dbReference>
<name>A0A5C3QKN1_9AGAR</name>
<dbReference type="AlphaFoldDB" id="A0A5C3QKN1"/>
<evidence type="ECO:0000256" key="12">
    <source>
        <dbReference type="ARBA" id="ARBA00023326"/>
    </source>
</evidence>
<keyword evidence="4" id="KW-0479">Metal-binding</keyword>
<evidence type="ECO:0000256" key="1">
    <source>
        <dbReference type="ARBA" id="ARBA00001973"/>
    </source>
</evidence>
<comment type="similarity">
    <text evidence="13">Belongs to the polysaccharide monooxygenase AA9 family.</text>
</comment>
<evidence type="ECO:0000256" key="10">
    <source>
        <dbReference type="ARBA" id="ARBA00023157"/>
    </source>
</evidence>
<dbReference type="CDD" id="cd21175">
    <property type="entry name" value="LPMO_AA9"/>
    <property type="match status" value="1"/>
</dbReference>
<evidence type="ECO:0000259" key="18">
    <source>
        <dbReference type="Pfam" id="PF03443"/>
    </source>
</evidence>
<evidence type="ECO:0000256" key="2">
    <source>
        <dbReference type="ARBA" id="ARBA00004613"/>
    </source>
</evidence>
<evidence type="ECO:0000256" key="7">
    <source>
        <dbReference type="ARBA" id="ARBA00023002"/>
    </source>
</evidence>
<comment type="catalytic activity">
    <reaction evidence="14">
        <text>[(1-&gt;4)-beta-D-glucosyl]n+m + reduced acceptor + O2 = 4-dehydro-beta-D-glucosyl-[(1-&gt;4)-beta-D-glucosyl]n-1 + [(1-&gt;4)-beta-D-glucosyl]m + acceptor + H2O.</text>
        <dbReference type="EC" id="1.14.99.56"/>
    </reaction>
</comment>
<comment type="cofactor">
    <cofactor evidence="1">
        <name>Cu(2+)</name>
        <dbReference type="ChEBI" id="CHEBI:29036"/>
    </cofactor>
</comment>
<evidence type="ECO:0000256" key="16">
    <source>
        <dbReference type="SAM" id="MobiDB-lite"/>
    </source>
</evidence>
<keyword evidence="8" id="KW-0186">Copper</keyword>
<evidence type="ECO:0000256" key="11">
    <source>
        <dbReference type="ARBA" id="ARBA00023277"/>
    </source>
</evidence>
<gene>
    <name evidence="19" type="ORF">BDV98DRAFT_566632</name>
</gene>
<dbReference type="GO" id="GO:0016787">
    <property type="term" value="F:hydrolase activity"/>
    <property type="evidence" value="ECO:0007669"/>
    <property type="project" value="UniProtKB-KW"/>
</dbReference>
<feature type="region of interest" description="Disordered" evidence="16">
    <location>
        <begin position="341"/>
        <end position="360"/>
    </location>
</feature>
<proteinExistence type="inferred from homology"/>
<dbReference type="EC" id="1.14.99.56" evidence="15"/>
<keyword evidence="3" id="KW-0964">Secreted</keyword>
<feature type="chain" id="PRO_5023125278" description="lytic cellulose monooxygenase (C4-dehydrogenating)" evidence="17">
    <location>
        <begin position="24"/>
        <end position="360"/>
    </location>
</feature>
<evidence type="ECO:0000256" key="5">
    <source>
        <dbReference type="ARBA" id="ARBA00022729"/>
    </source>
</evidence>
<dbReference type="GO" id="GO:0004497">
    <property type="term" value="F:monooxygenase activity"/>
    <property type="evidence" value="ECO:0007669"/>
    <property type="project" value="UniProtKB-KW"/>
</dbReference>
<dbReference type="InterPro" id="IPR005103">
    <property type="entry name" value="AA9_LPMO"/>
</dbReference>
<keyword evidence="10" id="KW-1015">Disulfide bond</keyword>